<reference evidence="3" key="1">
    <citation type="submission" date="2020-01" db="EMBL/GenBank/DDBJ databases">
        <title>Draft genome sequence of the Termite Coptotermes fromosanus.</title>
        <authorList>
            <person name="Itakura S."/>
            <person name="Yosikawa Y."/>
            <person name="Umezawa K."/>
        </authorList>
    </citation>
    <scope>NUCLEOTIDE SEQUENCE [LARGE SCALE GENOMIC DNA]</scope>
</reference>
<name>A0A6L2Q2R2_COPFO</name>
<dbReference type="InParanoid" id="A0A6L2Q2R2"/>
<sequence length="183" mass="20323">MACCLGTGADLPFSVTGVRTLSVFVLTGNSFKCDCRLSWMYLLRNETPSEQIRNSLDELTCRLGAEVPEYLDHDANDSVDDITEPPHINSRGYGEDLGGRGYESDGRRGQSEASTSEPSYLKHLFDIPQDQLPCPEDLQLEPDPTFPFHFNSEFGHGRDVNAGIEINVVSAMLIFNFVLMLVT</sequence>
<protein>
    <submittedName>
        <fullName evidence="2">Uncharacterized protein</fullName>
    </submittedName>
</protein>
<evidence type="ECO:0000313" key="2">
    <source>
        <dbReference type="EMBL" id="GFG39026.1"/>
    </source>
</evidence>
<dbReference type="EMBL" id="BLKM01000844">
    <property type="protein sequence ID" value="GFG39026.1"/>
    <property type="molecule type" value="Genomic_DNA"/>
</dbReference>
<feature type="region of interest" description="Disordered" evidence="1">
    <location>
        <begin position="75"/>
        <end position="117"/>
    </location>
</feature>
<comment type="caution">
    <text evidence="2">The sequence shown here is derived from an EMBL/GenBank/DDBJ whole genome shotgun (WGS) entry which is preliminary data.</text>
</comment>
<dbReference type="AlphaFoldDB" id="A0A6L2Q2R2"/>
<gene>
    <name evidence="2" type="ORF">Cfor_12823</name>
</gene>
<keyword evidence="3" id="KW-1185">Reference proteome</keyword>
<accession>A0A6L2Q2R2</accession>
<evidence type="ECO:0000313" key="3">
    <source>
        <dbReference type="Proteomes" id="UP000502823"/>
    </source>
</evidence>
<feature type="compositionally biased region" description="Basic and acidic residues" evidence="1">
    <location>
        <begin position="93"/>
        <end position="110"/>
    </location>
</feature>
<dbReference type="OrthoDB" id="27267at2759"/>
<dbReference type="Proteomes" id="UP000502823">
    <property type="component" value="Unassembled WGS sequence"/>
</dbReference>
<organism evidence="2 3">
    <name type="scientific">Coptotermes formosanus</name>
    <name type="common">Formosan subterranean termite</name>
    <dbReference type="NCBI Taxonomy" id="36987"/>
    <lineage>
        <taxon>Eukaryota</taxon>
        <taxon>Metazoa</taxon>
        <taxon>Ecdysozoa</taxon>
        <taxon>Arthropoda</taxon>
        <taxon>Hexapoda</taxon>
        <taxon>Insecta</taxon>
        <taxon>Pterygota</taxon>
        <taxon>Neoptera</taxon>
        <taxon>Polyneoptera</taxon>
        <taxon>Dictyoptera</taxon>
        <taxon>Blattodea</taxon>
        <taxon>Blattoidea</taxon>
        <taxon>Termitoidae</taxon>
        <taxon>Rhinotermitidae</taxon>
        <taxon>Coptotermes</taxon>
    </lineage>
</organism>
<evidence type="ECO:0000256" key="1">
    <source>
        <dbReference type="SAM" id="MobiDB-lite"/>
    </source>
</evidence>
<proteinExistence type="predicted"/>